<evidence type="ECO:0000313" key="3">
    <source>
        <dbReference type="Proteomes" id="UP000254209"/>
    </source>
</evidence>
<keyword evidence="1" id="KW-0812">Transmembrane</keyword>
<feature type="transmembrane region" description="Helical" evidence="1">
    <location>
        <begin position="82"/>
        <end position="103"/>
    </location>
</feature>
<keyword evidence="1" id="KW-0472">Membrane</keyword>
<feature type="transmembrane region" description="Helical" evidence="1">
    <location>
        <begin position="57"/>
        <end position="75"/>
    </location>
</feature>
<dbReference type="Proteomes" id="UP000254209">
    <property type="component" value="Unassembled WGS sequence"/>
</dbReference>
<dbReference type="EMBL" id="UFSO01000003">
    <property type="protein sequence ID" value="SSY79719.1"/>
    <property type="molecule type" value="Genomic_DNA"/>
</dbReference>
<evidence type="ECO:0000256" key="1">
    <source>
        <dbReference type="SAM" id="Phobius"/>
    </source>
</evidence>
<sequence>MNGTFMLMAFVVGFWGIWSANRDPNSLMEGLGITIIAIVAKAIMEWNGVPSFAPVELATWGVMWVFTVAVIELVGRYSVSMGVNLSISVGGAVGWYFLAEYIFGASGQALLKNYVG</sequence>
<dbReference type="AlphaFoldDB" id="A0A376BS41"/>
<proteinExistence type="predicted"/>
<dbReference type="RefSeq" id="WP_034291282.1">
    <property type="nucleotide sequence ID" value="NZ_CP091519.2"/>
</dbReference>
<reference evidence="2 3" key="1">
    <citation type="submission" date="2018-06" db="EMBL/GenBank/DDBJ databases">
        <authorList>
            <consortium name="Pathogen Informatics"/>
            <person name="Doyle S."/>
        </authorList>
    </citation>
    <scope>NUCLEOTIDE SEQUENCE [LARGE SCALE GENOMIC DNA]</scope>
    <source>
        <strain evidence="2 3">NCTC10283</strain>
    </source>
</reference>
<accession>A0A376BS41</accession>
<keyword evidence="1" id="KW-1133">Transmembrane helix</keyword>
<dbReference type="STRING" id="1120980.GCA_000745955_00451"/>
<protein>
    <submittedName>
        <fullName evidence="2">Uncharacterized protein</fullName>
    </submittedName>
</protein>
<evidence type="ECO:0000313" key="2">
    <source>
        <dbReference type="EMBL" id="SSY79719.1"/>
    </source>
</evidence>
<dbReference type="OrthoDB" id="8611558at2"/>
<organism evidence="2 3">
    <name type="scientific">Alysiella crassa</name>
    <dbReference type="NCBI Taxonomy" id="153491"/>
    <lineage>
        <taxon>Bacteria</taxon>
        <taxon>Pseudomonadati</taxon>
        <taxon>Pseudomonadota</taxon>
        <taxon>Betaproteobacteria</taxon>
        <taxon>Neisseriales</taxon>
        <taxon>Neisseriaceae</taxon>
        <taxon>Alysiella</taxon>
    </lineage>
</organism>
<keyword evidence="3" id="KW-1185">Reference proteome</keyword>
<gene>
    <name evidence="2" type="ORF">NCTC10283_01457</name>
</gene>
<name>A0A376BS41_9NEIS</name>